<evidence type="ECO:0000313" key="3">
    <source>
        <dbReference type="Proteomes" id="UP000015105"/>
    </source>
</evidence>
<reference evidence="3" key="1">
    <citation type="journal article" date="2014" name="Science">
        <title>Ancient hybridizations among the ancestral genomes of bread wheat.</title>
        <authorList>
            <consortium name="International Wheat Genome Sequencing Consortium,"/>
            <person name="Marcussen T."/>
            <person name="Sandve S.R."/>
            <person name="Heier L."/>
            <person name="Spannagl M."/>
            <person name="Pfeifer M."/>
            <person name="Jakobsen K.S."/>
            <person name="Wulff B.B."/>
            <person name="Steuernagel B."/>
            <person name="Mayer K.F."/>
            <person name="Olsen O.A."/>
        </authorList>
    </citation>
    <scope>NUCLEOTIDE SEQUENCE [LARGE SCALE GENOMIC DNA]</scope>
    <source>
        <strain evidence="3">cv. AL8/78</strain>
    </source>
</reference>
<feature type="compositionally biased region" description="Low complexity" evidence="1">
    <location>
        <begin position="51"/>
        <end position="61"/>
    </location>
</feature>
<proteinExistence type="predicted"/>
<reference evidence="2" key="3">
    <citation type="journal article" date="2017" name="Nature">
        <title>Genome sequence of the progenitor of the wheat D genome Aegilops tauschii.</title>
        <authorList>
            <person name="Luo M.C."/>
            <person name="Gu Y.Q."/>
            <person name="Puiu D."/>
            <person name="Wang H."/>
            <person name="Twardziok S.O."/>
            <person name="Deal K.R."/>
            <person name="Huo N."/>
            <person name="Zhu T."/>
            <person name="Wang L."/>
            <person name="Wang Y."/>
            <person name="McGuire P.E."/>
            <person name="Liu S."/>
            <person name="Long H."/>
            <person name="Ramasamy R.K."/>
            <person name="Rodriguez J.C."/>
            <person name="Van S.L."/>
            <person name="Yuan L."/>
            <person name="Wang Z."/>
            <person name="Xia Z."/>
            <person name="Xiao L."/>
            <person name="Anderson O.D."/>
            <person name="Ouyang S."/>
            <person name="Liang Y."/>
            <person name="Zimin A.V."/>
            <person name="Pertea G."/>
            <person name="Qi P."/>
            <person name="Bennetzen J.L."/>
            <person name="Dai X."/>
            <person name="Dawson M.W."/>
            <person name="Muller H.G."/>
            <person name="Kugler K."/>
            <person name="Rivarola-Duarte L."/>
            <person name="Spannagl M."/>
            <person name="Mayer K.F.X."/>
            <person name="Lu F.H."/>
            <person name="Bevan M.W."/>
            <person name="Leroy P."/>
            <person name="Li P."/>
            <person name="You F.M."/>
            <person name="Sun Q."/>
            <person name="Liu Z."/>
            <person name="Lyons E."/>
            <person name="Wicker T."/>
            <person name="Salzberg S.L."/>
            <person name="Devos K.M."/>
            <person name="Dvorak J."/>
        </authorList>
    </citation>
    <scope>NUCLEOTIDE SEQUENCE [LARGE SCALE GENOMIC DNA]</scope>
    <source>
        <strain evidence="2">cv. AL8/78</strain>
    </source>
</reference>
<protein>
    <submittedName>
        <fullName evidence="2">Uncharacterized protein</fullName>
    </submittedName>
</protein>
<evidence type="ECO:0000313" key="2">
    <source>
        <dbReference type="EnsemblPlants" id="AET7Gv20930000.19"/>
    </source>
</evidence>
<reference evidence="2" key="5">
    <citation type="journal article" date="2021" name="G3 (Bethesda)">
        <title>Aegilops tauschii genome assembly Aet v5.0 features greater sequence contiguity and improved annotation.</title>
        <authorList>
            <person name="Wang L."/>
            <person name="Zhu T."/>
            <person name="Rodriguez J.C."/>
            <person name="Deal K.R."/>
            <person name="Dubcovsky J."/>
            <person name="McGuire P.E."/>
            <person name="Lux T."/>
            <person name="Spannagl M."/>
            <person name="Mayer K.F.X."/>
            <person name="Baldrich P."/>
            <person name="Meyers B.C."/>
            <person name="Huo N."/>
            <person name="Gu Y.Q."/>
            <person name="Zhou H."/>
            <person name="Devos K.M."/>
            <person name="Bennetzen J.L."/>
            <person name="Unver T."/>
            <person name="Budak H."/>
            <person name="Gulick P.J."/>
            <person name="Galiba G."/>
            <person name="Kalapos B."/>
            <person name="Nelson D.R."/>
            <person name="Li P."/>
            <person name="You F.M."/>
            <person name="Luo M.C."/>
            <person name="Dvorak J."/>
        </authorList>
    </citation>
    <scope>NUCLEOTIDE SEQUENCE [LARGE SCALE GENOMIC DNA]</scope>
    <source>
        <strain evidence="2">cv. AL8/78</strain>
    </source>
</reference>
<reference evidence="3" key="2">
    <citation type="journal article" date="2017" name="Nat. Plants">
        <title>The Aegilops tauschii genome reveals multiple impacts of transposons.</title>
        <authorList>
            <person name="Zhao G."/>
            <person name="Zou C."/>
            <person name="Li K."/>
            <person name="Wang K."/>
            <person name="Li T."/>
            <person name="Gao L."/>
            <person name="Zhang X."/>
            <person name="Wang H."/>
            <person name="Yang Z."/>
            <person name="Liu X."/>
            <person name="Jiang W."/>
            <person name="Mao L."/>
            <person name="Kong X."/>
            <person name="Jiao Y."/>
            <person name="Jia J."/>
        </authorList>
    </citation>
    <scope>NUCLEOTIDE SEQUENCE [LARGE SCALE GENOMIC DNA]</scope>
    <source>
        <strain evidence="3">cv. AL8/78</strain>
    </source>
</reference>
<feature type="compositionally biased region" description="Low complexity" evidence="1">
    <location>
        <begin position="10"/>
        <end position="21"/>
    </location>
</feature>
<keyword evidence="3" id="KW-1185">Reference proteome</keyword>
<name>A0A453SG45_AEGTS</name>
<reference evidence="2" key="4">
    <citation type="submission" date="2019-03" db="UniProtKB">
        <authorList>
            <consortium name="EnsemblPlants"/>
        </authorList>
    </citation>
    <scope>IDENTIFICATION</scope>
</reference>
<organism evidence="2 3">
    <name type="scientific">Aegilops tauschii subsp. strangulata</name>
    <name type="common">Goatgrass</name>
    <dbReference type="NCBI Taxonomy" id="200361"/>
    <lineage>
        <taxon>Eukaryota</taxon>
        <taxon>Viridiplantae</taxon>
        <taxon>Streptophyta</taxon>
        <taxon>Embryophyta</taxon>
        <taxon>Tracheophyta</taxon>
        <taxon>Spermatophyta</taxon>
        <taxon>Magnoliopsida</taxon>
        <taxon>Liliopsida</taxon>
        <taxon>Poales</taxon>
        <taxon>Poaceae</taxon>
        <taxon>BOP clade</taxon>
        <taxon>Pooideae</taxon>
        <taxon>Triticodae</taxon>
        <taxon>Triticeae</taxon>
        <taxon>Triticinae</taxon>
        <taxon>Aegilops</taxon>
    </lineage>
</organism>
<sequence>TAAAEDEGAAADAGRGNGRNCRTGRRRRQPEEPDETASGWRSSRPGRRSSSRTAGRSETSRLGTRGTELQRAGGGG</sequence>
<dbReference type="EnsemblPlants" id="AET7Gv20930000.19">
    <property type="protein sequence ID" value="AET7Gv20930000.19"/>
    <property type="gene ID" value="AET7Gv20930000"/>
</dbReference>
<accession>A0A453SG45</accession>
<dbReference type="AlphaFoldDB" id="A0A453SG45"/>
<evidence type="ECO:0000256" key="1">
    <source>
        <dbReference type="SAM" id="MobiDB-lite"/>
    </source>
</evidence>
<dbReference type="Gramene" id="AET7Gv20930000.19">
    <property type="protein sequence ID" value="AET7Gv20930000.19"/>
    <property type="gene ID" value="AET7Gv20930000"/>
</dbReference>
<feature type="region of interest" description="Disordered" evidence="1">
    <location>
        <begin position="1"/>
        <end position="76"/>
    </location>
</feature>
<dbReference type="Proteomes" id="UP000015105">
    <property type="component" value="Chromosome 7D"/>
</dbReference>